<accession>A0A3S3L0P8</accession>
<dbReference type="GO" id="GO:0043565">
    <property type="term" value="F:sequence-specific DNA binding"/>
    <property type="evidence" value="ECO:0007669"/>
    <property type="project" value="InterPro"/>
</dbReference>
<protein>
    <submittedName>
        <fullName evidence="5">AraC family transcriptional regulator</fullName>
    </submittedName>
</protein>
<dbReference type="InterPro" id="IPR020449">
    <property type="entry name" value="Tscrpt_reg_AraC-type_HTH"/>
</dbReference>
<name>A0A3S3L0P8_9MICO</name>
<feature type="domain" description="HTH araC/xylS-type" evidence="4">
    <location>
        <begin position="187"/>
        <end position="284"/>
    </location>
</feature>
<dbReference type="InterPro" id="IPR009057">
    <property type="entry name" value="Homeodomain-like_sf"/>
</dbReference>
<keyword evidence="3" id="KW-0804">Transcription</keyword>
<evidence type="ECO:0000313" key="6">
    <source>
        <dbReference type="Proteomes" id="UP000285970"/>
    </source>
</evidence>
<dbReference type="PANTHER" id="PTHR46796:SF13">
    <property type="entry name" value="HTH-TYPE TRANSCRIPTIONAL ACTIVATOR RHAS"/>
    <property type="match status" value="1"/>
</dbReference>
<dbReference type="RefSeq" id="WP_128216979.1">
    <property type="nucleotide sequence ID" value="NZ_JALXTR010000056.1"/>
</dbReference>
<dbReference type="PROSITE" id="PS01124">
    <property type="entry name" value="HTH_ARAC_FAMILY_2"/>
    <property type="match status" value="1"/>
</dbReference>
<dbReference type="Gene3D" id="1.10.10.60">
    <property type="entry name" value="Homeodomain-like"/>
    <property type="match status" value="2"/>
</dbReference>
<evidence type="ECO:0000313" key="5">
    <source>
        <dbReference type="EMBL" id="RWR21257.1"/>
    </source>
</evidence>
<reference evidence="5 6" key="1">
    <citation type="journal article" date="2018" name="Front. Microbiol.">
        <title>Novel Insights Into Bacterial Dimethylsulfoniopropionate Catabolism in the East China Sea.</title>
        <authorList>
            <person name="Liu J."/>
            <person name="Liu J."/>
            <person name="Zhang S.H."/>
            <person name="Liang J."/>
            <person name="Lin H."/>
            <person name="Song D."/>
            <person name="Yang G.P."/>
            <person name="Todd J.D."/>
            <person name="Zhang X.H."/>
        </authorList>
    </citation>
    <scope>NUCLEOTIDE SEQUENCE [LARGE SCALE GENOMIC DNA]</scope>
    <source>
        <strain evidence="5 6">ZYFD042</strain>
    </source>
</reference>
<dbReference type="PROSITE" id="PS00041">
    <property type="entry name" value="HTH_ARAC_FAMILY_1"/>
    <property type="match status" value="1"/>
</dbReference>
<dbReference type="EMBL" id="RBZY01000011">
    <property type="protein sequence ID" value="RWR21257.1"/>
    <property type="molecule type" value="Genomic_DNA"/>
</dbReference>
<dbReference type="SMART" id="SM00342">
    <property type="entry name" value="HTH_ARAC"/>
    <property type="match status" value="1"/>
</dbReference>
<keyword evidence="1" id="KW-0805">Transcription regulation</keyword>
<gene>
    <name evidence="5" type="ORF">D8Y23_04555</name>
</gene>
<dbReference type="InterPro" id="IPR018060">
    <property type="entry name" value="HTH_AraC"/>
</dbReference>
<dbReference type="InterPro" id="IPR018062">
    <property type="entry name" value="HTH_AraC-typ_CS"/>
</dbReference>
<organism evidence="5 6">
    <name type="scientific">Microbacterium enclense</name>
    <dbReference type="NCBI Taxonomy" id="993073"/>
    <lineage>
        <taxon>Bacteria</taxon>
        <taxon>Bacillati</taxon>
        <taxon>Actinomycetota</taxon>
        <taxon>Actinomycetes</taxon>
        <taxon>Micrococcales</taxon>
        <taxon>Microbacteriaceae</taxon>
        <taxon>Microbacterium</taxon>
    </lineage>
</organism>
<sequence length="288" mass="30232">MTDALERALASLDVRTGSTRRVTLAAGGDIVLPTDSATLLYLLSGEITGDIGLRAGCEVDAPTGDGRHVRGRRTLLAGDAAVSLGCRPLVLSSQSGAEVIVVSAEITPSDVVATLPGIVLVTGFARLEPAAAALADNLGPHPDGLSCDRPGDTVVCRLMIRSVLLSAVRAWASTGAWPAPIADPFLARVAAAVEAEPGRDWSIDHLASLAAMSRSVFAERFRDALGRSPAGYVTEVRIREAKRLLDAEMPVSEISRSLGYASDEGFRRAFRRHTGVAPSSWRARAVTA</sequence>
<evidence type="ECO:0000256" key="3">
    <source>
        <dbReference type="ARBA" id="ARBA00023163"/>
    </source>
</evidence>
<dbReference type="PRINTS" id="PR00032">
    <property type="entry name" value="HTHARAC"/>
</dbReference>
<evidence type="ECO:0000256" key="1">
    <source>
        <dbReference type="ARBA" id="ARBA00023015"/>
    </source>
</evidence>
<dbReference type="OrthoDB" id="9801123at2"/>
<dbReference type="AlphaFoldDB" id="A0A3S3L0P8"/>
<evidence type="ECO:0000259" key="4">
    <source>
        <dbReference type="PROSITE" id="PS01124"/>
    </source>
</evidence>
<dbReference type="Proteomes" id="UP000285970">
    <property type="component" value="Unassembled WGS sequence"/>
</dbReference>
<keyword evidence="2" id="KW-0238">DNA-binding</keyword>
<dbReference type="Pfam" id="PF12833">
    <property type="entry name" value="HTH_18"/>
    <property type="match status" value="1"/>
</dbReference>
<dbReference type="PANTHER" id="PTHR46796">
    <property type="entry name" value="HTH-TYPE TRANSCRIPTIONAL ACTIVATOR RHAS-RELATED"/>
    <property type="match status" value="1"/>
</dbReference>
<dbReference type="SUPFAM" id="SSF46689">
    <property type="entry name" value="Homeodomain-like"/>
    <property type="match status" value="2"/>
</dbReference>
<dbReference type="GO" id="GO:0003700">
    <property type="term" value="F:DNA-binding transcription factor activity"/>
    <property type="evidence" value="ECO:0007669"/>
    <property type="project" value="InterPro"/>
</dbReference>
<evidence type="ECO:0000256" key="2">
    <source>
        <dbReference type="ARBA" id="ARBA00023125"/>
    </source>
</evidence>
<proteinExistence type="predicted"/>
<comment type="caution">
    <text evidence="5">The sequence shown here is derived from an EMBL/GenBank/DDBJ whole genome shotgun (WGS) entry which is preliminary data.</text>
</comment>
<dbReference type="InterPro" id="IPR050204">
    <property type="entry name" value="AraC_XylS_family_regulators"/>
</dbReference>